<organism evidence="3 4">
    <name type="scientific">Lactuca virosa</name>
    <dbReference type="NCBI Taxonomy" id="75947"/>
    <lineage>
        <taxon>Eukaryota</taxon>
        <taxon>Viridiplantae</taxon>
        <taxon>Streptophyta</taxon>
        <taxon>Embryophyta</taxon>
        <taxon>Tracheophyta</taxon>
        <taxon>Spermatophyta</taxon>
        <taxon>Magnoliopsida</taxon>
        <taxon>eudicotyledons</taxon>
        <taxon>Gunneridae</taxon>
        <taxon>Pentapetalae</taxon>
        <taxon>asterids</taxon>
        <taxon>campanulids</taxon>
        <taxon>Asterales</taxon>
        <taxon>Asteraceae</taxon>
        <taxon>Cichorioideae</taxon>
        <taxon>Cichorieae</taxon>
        <taxon>Lactucinae</taxon>
        <taxon>Lactuca</taxon>
    </lineage>
</organism>
<dbReference type="AlphaFoldDB" id="A0AAU9NIB3"/>
<sequence length="136" mass="15396">MEMKGKWIDGVVNTPATVVVFSDEHIFFHTTIHVRWALRSRVCLTHPEEEHYTSKLHFTCHHVSCLLGYPPRGSKIVFMSYKDHVGELRTSSSLIQKDAKKKIVLGLCCPNSPSKKSTQEWGPISSSPAYRNGQLT</sequence>
<name>A0AAU9NIB3_9ASTR</name>
<protein>
    <recommendedName>
        <fullName evidence="2">Poor homologous synapsis 1 PH domain-containing protein</fullName>
    </recommendedName>
</protein>
<dbReference type="InterPro" id="IPR057619">
    <property type="entry name" value="PH_PHS1"/>
</dbReference>
<evidence type="ECO:0000313" key="4">
    <source>
        <dbReference type="Proteomes" id="UP001157418"/>
    </source>
</evidence>
<comment type="caution">
    <text evidence="3">The sequence shown here is derived from an EMBL/GenBank/DDBJ whole genome shotgun (WGS) entry which is preliminary data.</text>
</comment>
<evidence type="ECO:0000256" key="1">
    <source>
        <dbReference type="SAM" id="MobiDB-lite"/>
    </source>
</evidence>
<gene>
    <name evidence="3" type="ORF">LVIROSA_LOCUS23895</name>
</gene>
<dbReference type="Pfam" id="PF25349">
    <property type="entry name" value="PH_PHS1"/>
    <property type="match status" value="1"/>
</dbReference>
<feature type="region of interest" description="Disordered" evidence="1">
    <location>
        <begin position="114"/>
        <end position="136"/>
    </location>
</feature>
<evidence type="ECO:0000259" key="2">
    <source>
        <dbReference type="Pfam" id="PF25349"/>
    </source>
</evidence>
<proteinExistence type="predicted"/>
<accession>A0AAU9NIB3</accession>
<evidence type="ECO:0000313" key="3">
    <source>
        <dbReference type="EMBL" id="CAH1437577.1"/>
    </source>
</evidence>
<dbReference type="EMBL" id="CAKMRJ010004445">
    <property type="protein sequence ID" value="CAH1437577.1"/>
    <property type="molecule type" value="Genomic_DNA"/>
</dbReference>
<reference evidence="3 4" key="1">
    <citation type="submission" date="2022-01" db="EMBL/GenBank/DDBJ databases">
        <authorList>
            <person name="Xiong W."/>
            <person name="Schranz E."/>
        </authorList>
    </citation>
    <scope>NUCLEOTIDE SEQUENCE [LARGE SCALE GENOMIC DNA]</scope>
</reference>
<dbReference type="Proteomes" id="UP001157418">
    <property type="component" value="Unassembled WGS sequence"/>
</dbReference>
<feature type="domain" description="Poor homologous synapsis 1 PH" evidence="2">
    <location>
        <begin position="3"/>
        <end position="97"/>
    </location>
</feature>
<keyword evidence="4" id="KW-1185">Reference proteome</keyword>